<sequence length="120" mass="13278">MAFKLRLPAFIVALALPMTACSTPSCLDKYYTWDYGRMPLDQAVQKVSERSNCPIQIDPSLTQDKTSHGIHLNRQPYQAMRHMLWGTGLKVSRTDTGLKIVARHPGEAAEAPPAASNPDN</sequence>
<keyword evidence="7" id="KW-1185">Reference proteome</keyword>
<dbReference type="EMBL" id="BAMV01000019">
    <property type="protein sequence ID" value="GAN61390.1"/>
    <property type="molecule type" value="Genomic_DNA"/>
</dbReference>
<feature type="signal peptide" evidence="1">
    <location>
        <begin position="1"/>
        <end position="20"/>
    </location>
</feature>
<feature type="chain" id="PRO_5044568781" description="Secretin/TonB short N-terminal domain-containing protein" evidence="1">
    <location>
        <begin position="21"/>
        <end position="120"/>
    </location>
</feature>
<evidence type="ECO:0000256" key="1">
    <source>
        <dbReference type="SAM" id="SignalP"/>
    </source>
</evidence>
<dbReference type="AlphaFoldDB" id="A0A1Z5YXD5"/>
<dbReference type="Proteomes" id="UP000032671">
    <property type="component" value="Unassembled WGS sequence"/>
</dbReference>
<evidence type="ECO:0000313" key="3">
    <source>
        <dbReference type="EMBL" id="GEL59704.1"/>
    </source>
</evidence>
<accession>A0A0D6N6T0</accession>
<protein>
    <recommendedName>
        <fullName evidence="8">Secretin/TonB short N-terminal domain-containing protein</fullName>
    </recommendedName>
</protein>
<dbReference type="EMBL" id="JOMQ01000008">
    <property type="protein sequence ID" value="OUJ03961.1"/>
    <property type="molecule type" value="Genomic_DNA"/>
</dbReference>
<dbReference type="STRING" id="1231339.Abci_019_004"/>
<gene>
    <name evidence="2" type="ORF">Abci_019_004</name>
    <name evidence="3" type="ORF">ACI01nite_23060</name>
    <name evidence="4" type="ORF">HK14_14735</name>
</gene>
<evidence type="ECO:0000313" key="2">
    <source>
        <dbReference type="EMBL" id="GAN61390.1"/>
    </source>
</evidence>
<evidence type="ECO:0000313" key="5">
    <source>
        <dbReference type="Proteomes" id="UP000032671"/>
    </source>
</evidence>
<reference evidence="4 6" key="2">
    <citation type="submission" date="2014-06" db="EMBL/GenBank/DDBJ databases">
        <authorList>
            <person name="Ju J."/>
            <person name="Zhang J."/>
        </authorList>
    </citation>
    <scope>NUCLEOTIDE SEQUENCE [LARGE SCALE GENOMIC DNA]</scope>
    <source>
        <strain evidence="4 6">DsW_47</strain>
    </source>
</reference>
<accession>A0A1Z5YXD5</accession>
<evidence type="ECO:0000313" key="6">
    <source>
        <dbReference type="Proteomes" id="UP000196086"/>
    </source>
</evidence>
<comment type="caution">
    <text evidence="4">The sequence shown here is derived from an EMBL/GenBank/DDBJ whole genome shotgun (WGS) entry which is preliminary data.</text>
</comment>
<name>A0A1Z5YXD5_9PROT</name>
<evidence type="ECO:0000313" key="4">
    <source>
        <dbReference type="EMBL" id="OUJ03961.1"/>
    </source>
</evidence>
<dbReference type="Proteomes" id="UP000321891">
    <property type="component" value="Unassembled WGS sequence"/>
</dbReference>
<evidence type="ECO:0000313" key="7">
    <source>
        <dbReference type="Proteomes" id="UP000321891"/>
    </source>
</evidence>
<evidence type="ECO:0008006" key="8">
    <source>
        <dbReference type="Google" id="ProtNLM"/>
    </source>
</evidence>
<proteinExistence type="predicted"/>
<reference evidence="2 5" key="1">
    <citation type="submission" date="2012-11" db="EMBL/GenBank/DDBJ databases">
        <title>Whole genome sequence of Acetobacter cibinongensis 4H-1.</title>
        <authorList>
            <person name="Azuma Y."/>
            <person name="Higashiura N."/>
            <person name="Hirakawa H."/>
            <person name="Matsushita K."/>
        </authorList>
    </citation>
    <scope>NUCLEOTIDE SEQUENCE [LARGE SCALE GENOMIC DNA]</scope>
    <source>
        <strain evidence="2 5">4H-1</strain>
    </source>
</reference>
<dbReference type="EMBL" id="BJVU01000011">
    <property type="protein sequence ID" value="GEL59704.1"/>
    <property type="molecule type" value="Genomic_DNA"/>
</dbReference>
<reference evidence="3 7" key="3">
    <citation type="submission" date="2019-07" db="EMBL/GenBank/DDBJ databases">
        <title>Whole genome shotgun sequence of Acetobacter cibinongensis NBRC 16605.</title>
        <authorList>
            <person name="Hosoyama A."/>
            <person name="Uohara A."/>
            <person name="Ohji S."/>
            <person name="Ichikawa N."/>
        </authorList>
    </citation>
    <scope>NUCLEOTIDE SEQUENCE [LARGE SCALE GENOMIC DNA]</scope>
    <source>
        <strain evidence="3 7">NBRC 16605</strain>
    </source>
</reference>
<dbReference type="RefSeq" id="WP_048839445.1">
    <property type="nucleotide sequence ID" value="NZ_BAMV01000019.1"/>
</dbReference>
<keyword evidence="1" id="KW-0732">Signal</keyword>
<dbReference type="Gene3D" id="3.55.50.30">
    <property type="match status" value="1"/>
</dbReference>
<dbReference type="OrthoDB" id="7284533at2"/>
<organism evidence="4 6">
    <name type="scientific">Acetobacter cibinongensis</name>
    <dbReference type="NCBI Taxonomy" id="146475"/>
    <lineage>
        <taxon>Bacteria</taxon>
        <taxon>Pseudomonadati</taxon>
        <taxon>Pseudomonadota</taxon>
        <taxon>Alphaproteobacteria</taxon>
        <taxon>Acetobacterales</taxon>
        <taxon>Acetobacteraceae</taxon>
        <taxon>Acetobacter</taxon>
    </lineage>
</organism>
<dbReference type="Proteomes" id="UP000196086">
    <property type="component" value="Unassembled WGS sequence"/>
</dbReference>